<dbReference type="AlphaFoldDB" id="A0A0F9RWY8"/>
<keyword evidence="1" id="KW-0472">Membrane</keyword>
<protein>
    <submittedName>
        <fullName evidence="2">Uncharacterized protein</fullName>
    </submittedName>
</protein>
<organism evidence="2">
    <name type="scientific">marine sediment metagenome</name>
    <dbReference type="NCBI Taxonomy" id="412755"/>
    <lineage>
        <taxon>unclassified sequences</taxon>
        <taxon>metagenomes</taxon>
        <taxon>ecological metagenomes</taxon>
    </lineage>
</organism>
<dbReference type="EMBL" id="LAZR01000731">
    <property type="protein sequence ID" value="KKN59319.1"/>
    <property type="molecule type" value="Genomic_DNA"/>
</dbReference>
<proteinExistence type="predicted"/>
<evidence type="ECO:0000256" key="1">
    <source>
        <dbReference type="SAM" id="Phobius"/>
    </source>
</evidence>
<evidence type="ECO:0000313" key="2">
    <source>
        <dbReference type="EMBL" id="KKN59319.1"/>
    </source>
</evidence>
<keyword evidence="1" id="KW-1133">Transmembrane helix</keyword>
<reference evidence="2" key="1">
    <citation type="journal article" date="2015" name="Nature">
        <title>Complex archaea that bridge the gap between prokaryotes and eukaryotes.</title>
        <authorList>
            <person name="Spang A."/>
            <person name="Saw J.H."/>
            <person name="Jorgensen S.L."/>
            <person name="Zaremba-Niedzwiedzka K."/>
            <person name="Martijn J."/>
            <person name="Lind A.E."/>
            <person name="van Eijk R."/>
            <person name="Schleper C."/>
            <person name="Guy L."/>
            <person name="Ettema T.J."/>
        </authorList>
    </citation>
    <scope>NUCLEOTIDE SEQUENCE</scope>
</reference>
<name>A0A0F9RWY8_9ZZZZ</name>
<accession>A0A0F9RWY8</accession>
<comment type="caution">
    <text evidence="2">The sequence shown here is derived from an EMBL/GenBank/DDBJ whole genome shotgun (WGS) entry which is preliminary data.</text>
</comment>
<sequence>MLKNPFCHKNKKKKFVLIFILSVLLLSPLTNASSVGLAPAVEVKVGESYSWLLKLNISNYKKLLNNTSGSWSTELLALDLSADPDELITLTAKFVILYIPDDFFVDSFFDITFTIVEAELIIVPEFNISTIPILFPLNFSIKPTLTKTNFSILKGDTPNYFSAPIGFFLTVPTDLDWTVAAAQLQTEILSYFRTNYGITETSVVQQSNGLRLTQPADTTILAIELNLNYNTKGILETASGKYGGTTLFSLNLESDGTIAFELPFILSIFAIATVILIIRNRKNHTLKIDKIKST</sequence>
<keyword evidence="1" id="KW-0812">Transmembrane</keyword>
<feature type="transmembrane region" description="Helical" evidence="1">
    <location>
        <begin position="258"/>
        <end position="278"/>
    </location>
</feature>
<gene>
    <name evidence="2" type="ORF">LCGC14_0543450</name>
</gene>